<gene>
    <name evidence="2" type="ORF">QCA50_003009</name>
</gene>
<evidence type="ECO:0000256" key="1">
    <source>
        <dbReference type="SAM" id="MobiDB-lite"/>
    </source>
</evidence>
<feature type="compositionally biased region" description="Polar residues" evidence="1">
    <location>
        <begin position="397"/>
        <end position="409"/>
    </location>
</feature>
<name>A0AAW0GJB2_9APHY</name>
<organism evidence="2 3">
    <name type="scientific">Cerrena zonata</name>
    <dbReference type="NCBI Taxonomy" id="2478898"/>
    <lineage>
        <taxon>Eukaryota</taxon>
        <taxon>Fungi</taxon>
        <taxon>Dikarya</taxon>
        <taxon>Basidiomycota</taxon>
        <taxon>Agaricomycotina</taxon>
        <taxon>Agaricomycetes</taxon>
        <taxon>Polyporales</taxon>
        <taxon>Cerrenaceae</taxon>
        <taxon>Cerrena</taxon>
    </lineage>
</organism>
<evidence type="ECO:0000313" key="2">
    <source>
        <dbReference type="EMBL" id="KAK7693441.1"/>
    </source>
</evidence>
<keyword evidence="3" id="KW-1185">Reference proteome</keyword>
<protein>
    <submittedName>
        <fullName evidence="2">Uncharacterized protein</fullName>
    </submittedName>
</protein>
<comment type="caution">
    <text evidence="2">The sequence shown here is derived from an EMBL/GenBank/DDBJ whole genome shotgun (WGS) entry which is preliminary data.</text>
</comment>
<feature type="region of interest" description="Disordered" evidence="1">
    <location>
        <begin position="89"/>
        <end position="113"/>
    </location>
</feature>
<dbReference type="AlphaFoldDB" id="A0AAW0GJB2"/>
<proteinExistence type="predicted"/>
<reference evidence="2 3" key="1">
    <citation type="submission" date="2022-09" db="EMBL/GenBank/DDBJ databases">
        <authorList>
            <person name="Palmer J.M."/>
        </authorList>
    </citation>
    <scope>NUCLEOTIDE SEQUENCE [LARGE SCALE GENOMIC DNA]</scope>
    <source>
        <strain evidence="2 3">DSM 7382</strain>
    </source>
</reference>
<accession>A0AAW0GJB2</accession>
<evidence type="ECO:0000313" key="3">
    <source>
        <dbReference type="Proteomes" id="UP001385951"/>
    </source>
</evidence>
<feature type="region of interest" description="Disordered" evidence="1">
    <location>
        <begin position="385"/>
        <end position="409"/>
    </location>
</feature>
<dbReference type="EMBL" id="JASBNA010000003">
    <property type="protein sequence ID" value="KAK7693441.1"/>
    <property type="molecule type" value="Genomic_DNA"/>
</dbReference>
<dbReference type="Proteomes" id="UP001385951">
    <property type="component" value="Unassembled WGS sequence"/>
</dbReference>
<sequence length="561" mass="62069">MSHSQRLTFDFSLPAQDIIVPSHATYLVNEQPQTHLVAPVPRRAFPSSSNKSRSLPSSGATMSTAYALPQAIHDPSSITIPTYPNVFGSSHESHGIPSSTRKKRSVPDSPGDHDPYAAPFIREFLGEEKWCIFSARLARPTKVPVKTKSRASSSPKSFADEEDDPSGTYVIDFLVKNEIVKAVFRTLLPHPNSPQKESIHPFALAPKGYVILSRECVLGIVGWSHTQQSYWTRRIEGISVLETLDERLHVVANRFRRKLSEIGINSEPPARPTFSREGKSEDELKKLPPDLAAYESESEYETAVDDWIRQYVSGKGLDEWIKEVEARTGVSRYLRGIHSCWAPFGTKPDSDAVVKRRRKGRSSVYTRTFQAKSYVHDDALTPIPPAVSKFPTRRTTRLQPQVPSVSVTKHGQPPILALEIPADIPTTTSVEAADLNALIFSPLTPISASPPSSVPSPVTPADEPWYHSGSVYNGDLSTPQCVPWTDPYSTMDNGIYQPQGPTDSMWAHTAHNASFAPSPKRRRIDHDFSGYPTTDISGVEVLIVEFGYASTKLKTACFLPT</sequence>